<dbReference type="EMBL" id="JACDXP010000006">
    <property type="protein sequence ID" value="KAF6521785.1"/>
    <property type="molecule type" value="Genomic_DNA"/>
</dbReference>
<comment type="caution">
    <text evidence="1">The sequence shown here is derived from an EMBL/GenBank/DDBJ whole genome shotgun (WGS) entry which is preliminary data.</text>
</comment>
<sequence>MRNRRRAWPEHVGSVILIHENRMRITLGPTLGLGLVKGFNGLFEQKLALHEPILNVTCKYNFYDGRRDFGRGRLDSDLMRT</sequence>
<gene>
    <name evidence="1" type="ORF">HZS61_013313</name>
</gene>
<name>A0A8H6GQM9_FUSOX</name>
<dbReference type="AlphaFoldDB" id="A0A8H6GQM9"/>
<evidence type="ECO:0000313" key="1">
    <source>
        <dbReference type="EMBL" id="KAF6521785.1"/>
    </source>
</evidence>
<accession>A0A8H6GQM9</accession>
<proteinExistence type="predicted"/>
<protein>
    <submittedName>
        <fullName evidence="1">Uncharacterized protein</fullName>
    </submittedName>
</protein>
<organism evidence="1 2">
    <name type="scientific">Fusarium oxysporum f. sp. conglutinans</name>
    <dbReference type="NCBI Taxonomy" id="100902"/>
    <lineage>
        <taxon>Eukaryota</taxon>
        <taxon>Fungi</taxon>
        <taxon>Dikarya</taxon>
        <taxon>Ascomycota</taxon>
        <taxon>Pezizomycotina</taxon>
        <taxon>Sordariomycetes</taxon>
        <taxon>Hypocreomycetidae</taxon>
        <taxon>Hypocreales</taxon>
        <taxon>Nectriaceae</taxon>
        <taxon>Fusarium</taxon>
        <taxon>Fusarium oxysporum species complex</taxon>
    </lineage>
</organism>
<reference evidence="1 2" key="1">
    <citation type="journal article" date="2020" name="bioRxiv">
        <title>A chromosome-scale genome assembly for the Fusarium oxysporum strain Fo5176 to establish a model Arabidopsis-fungal pathosystem.</title>
        <authorList>
            <person name="Fokkens L."/>
            <person name="Guo L."/>
            <person name="Dora S."/>
            <person name="Wang B."/>
            <person name="Ye K."/>
            <person name="Sanchez-Rodriguez C."/>
            <person name="Croll D."/>
        </authorList>
    </citation>
    <scope>NUCLEOTIDE SEQUENCE [LARGE SCALE GENOMIC DNA]</scope>
    <source>
        <strain evidence="1 2">Fo5176</strain>
    </source>
</reference>
<evidence type="ECO:0000313" key="2">
    <source>
        <dbReference type="Proteomes" id="UP000593570"/>
    </source>
</evidence>
<dbReference type="Proteomes" id="UP000593570">
    <property type="component" value="Unassembled WGS sequence"/>
</dbReference>